<evidence type="ECO:0000313" key="1">
    <source>
        <dbReference type="EMBL" id="TDG52944.1"/>
    </source>
</evidence>
<dbReference type="AlphaFoldDB" id="A0A484BW91"/>
<evidence type="ECO:0000313" key="2">
    <source>
        <dbReference type="Proteomes" id="UP000295192"/>
    </source>
</evidence>
<name>A0A484BW91_DRONA</name>
<comment type="caution">
    <text evidence="1">The sequence shown here is derived from an EMBL/GenBank/DDBJ whole genome shotgun (WGS) entry which is preliminary data.</text>
</comment>
<dbReference type="Proteomes" id="UP000295192">
    <property type="component" value="Unassembled WGS sequence"/>
</dbReference>
<gene>
    <name evidence="1" type="ORF">AWZ03_000487</name>
</gene>
<sequence length="80" mass="8534">MRPRVESLGALTSTSTYRNLTWARAGARAETGAGAQALALWRMTPDDSGIKIKPHDIRRQEATRACANAKPRAAAGQEAG</sequence>
<organism evidence="1 2">
    <name type="scientific">Drosophila navojoa</name>
    <name type="common">Fruit fly</name>
    <dbReference type="NCBI Taxonomy" id="7232"/>
    <lineage>
        <taxon>Eukaryota</taxon>
        <taxon>Metazoa</taxon>
        <taxon>Ecdysozoa</taxon>
        <taxon>Arthropoda</taxon>
        <taxon>Hexapoda</taxon>
        <taxon>Insecta</taxon>
        <taxon>Pterygota</taxon>
        <taxon>Neoptera</taxon>
        <taxon>Endopterygota</taxon>
        <taxon>Diptera</taxon>
        <taxon>Brachycera</taxon>
        <taxon>Muscomorpha</taxon>
        <taxon>Ephydroidea</taxon>
        <taxon>Drosophilidae</taxon>
        <taxon>Drosophila</taxon>
    </lineage>
</organism>
<dbReference type="EMBL" id="LSRL02000002">
    <property type="protein sequence ID" value="TDG52944.1"/>
    <property type="molecule type" value="Genomic_DNA"/>
</dbReference>
<reference evidence="1 2" key="1">
    <citation type="journal article" date="2019" name="J. Hered.">
        <title>An Improved Genome Assembly for Drosophila navojoa, the Basal Species in the mojavensis Cluster.</title>
        <authorList>
            <person name="Vanderlinde T."/>
            <person name="Dupim E.G."/>
            <person name="Nazario-Yepiz N.O."/>
            <person name="Carvalho A.B."/>
        </authorList>
    </citation>
    <scope>NUCLEOTIDE SEQUENCE [LARGE SCALE GENOMIC DNA]</scope>
    <source>
        <strain evidence="1">Navoj_Jal97</strain>
        <tissue evidence="1">Whole organism</tissue>
    </source>
</reference>
<protein>
    <submittedName>
        <fullName evidence="1">Uncharacterized protein</fullName>
    </submittedName>
</protein>
<keyword evidence="2" id="KW-1185">Reference proteome</keyword>
<accession>A0A484BW91</accession>
<proteinExistence type="predicted"/>